<dbReference type="AlphaFoldDB" id="A0AAU7C9N8"/>
<name>A0AAU7C9N8_9BACT</name>
<dbReference type="RefSeq" id="WP_406694411.1">
    <property type="nucleotide sequence ID" value="NZ_CP155447.1"/>
</dbReference>
<protein>
    <submittedName>
        <fullName evidence="2">Lysophospholipid acyltransferase family protein</fullName>
    </submittedName>
</protein>
<evidence type="ECO:0000313" key="2">
    <source>
        <dbReference type="EMBL" id="XBH01667.1"/>
    </source>
</evidence>
<accession>A0AAU7C9N8</accession>
<dbReference type="InterPro" id="IPR002123">
    <property type="entry name" value="Plipid/glycerol_acylTrfase"/>
</dbReference>
<dbReference type="GO" id="GO:0016746">
    <property type="term" value="F:acyltransferase activity"/>
    <property type="evidence" value="ECO:0007669"/>
    <property type="project" value="UniProtKB-KW"/>
</dbReference>
<dbReference type="SMART" id="SM00563">
    <property type="entry name" value="PlsC"/>
    <property type="match status" value="1"/>
</dbReference>
<reference evidence="2" key="1">
    <citation type="submission" date="2024-05" db="EMBL/GenBank/DDBJ databases">
        <title>Planctomycetes of the genus Singulisphaera possess chitinolytic capabilities.</title>
        <authorList>
            <person name="Ivanova A."/>
        </authorList>
    </citation>
    <scope>NUCLEOTIDE SEQUENCE</scope>
    <source>
        <strain evidence="2">Ch08T</strain>
    </source>
</reference>
<organism evidence="2">
    <name type="scientific">Singulisphaera sp. Ch08</name>
    <dbReference type="NCBI Taxonomy" id="3120278"/>
    <lineage>
        <taxon>Bacteria</taxon>
        <taxon>Pseudomonadati</taxon>
        <taxon>Planctomycetota</taxon>
        <taxon>Planctomycetia</taxon>
        <taxon>Isosphaerales</taxon>
        <taxon>Isosphaeraceae</taxon>
        <taxon>Singulisphaera</taxon>
    </lineage>
</organism>
<proteinExistence type="predicted"/>
<keyword evidence="2" id="KW-0808">Transferase</keyword>
<feature type="domain" description="Phospholipid/glycerol acyltransferase" evidence="1">
    <location>
        <begin position="45"/>
        <end position="164"/>
    </location>
</feature>
<dbReference type="EMBL" id="CP155447">
    <property type="protein sequence ID" value="XBH01667.1"/>
    <property type="molecule type" value="Genomic_DNA"/>
</dbReference>
<dbReference type="CDD" id="cd06551">
    <property type="entry name" value="LPLAT"/>
    <property type="match status" value="1"/>
</dbReference>
<gene>
    <name evidence="2" type="ORF">V5E97_25375</name>
</gene>
<evidence type="ECO:0000259" key="1">
    <source>
        <dbReference type="SMART" id="SM00563"/>
    </source>
</evidence>
<sequence>MIPATSPLLCSLFTRYAQKYVARGIHAVRVSHSGLPPQVPPGRPLVVYLNHPSWWDPMIGLILAARFWSGRRHFAPIDEVALQKYRFLARLGFFGIAKQGTRGGALFLRTSVAILQQPNTALWITGEGDFCDPRVRPVALRPGLGHLSRRVPQAVFVPLALEYPFWQERIPEALCRFGTPLEPGAERATPSEWTARLQLAIQETQDALAVEAVRRRPGDFQTILVGKVGVGFFYDRWRAMKATRSGRCFDAAHGSEP</sequence>
<keyword evidence="2" id="KW-0012">Acyltransferase</keyword>